<dbReference type="SUPFAM" id="SSF56574">
    <property type="entry name" value="Serpins"/>
    <property type="match status" value="1"/>
</dbReference>
<dbReference type="InterPro" id="IPR000215">
    <property type="entry name" value="Serpin_fam"/>
</dbReference>
<dbReference type="GO" id="GO:0005615">
    <property type="term" value="C:extracellular space"/>
    <property type="evidence" value="ECO:0007669"/>
    <property type="project" value="InterPro"/>
</dbReference>
<comment type="similarity">
    <text evidence="1">Belongs to the serpin family.</text>
</comment>
<reference evidence="3" key="1">
    <citation type="journal article" date="2018" name="Nat. Plants">
        <title>Whole-genome landscape of Medicago truncatula symbiotic genes.</title>
        <authorList>
            <person name="Pecrix Y."/>
            <person name="Gamas P."/>
            <person name="Carrere S."/>
        </authorList>
    </citation>
    <scope>NUCLEOTIDE SEQUENCE</scope>
    <source>
        <tissue evidence="3">Leaves</tissue>
    </source>
</reference>
<dbReference type="Proteomes" id="UP000265566">
    <property type="component" value="Chromosome 3"/>
</dbReference>
<dbReference type="Pfam" id="PF00079">
    <property type="entry name" value="Serpin"/>
    <property type="match status" value="1"/>
</dbReference>
<dbReference type="InterPro" id="IPR023796">
    <property type="entry name" value="Serpin_dom"/>
</dbReference>
<evidence type="ECO:0000256" key="1">
    <source>
        <dbReference type="ARBA" id="ARBA00009500"/>
    </source>
</evidence>
<gene>
    <name evidence="3" type="ORF">MtrunA17_Chr3g0141021</name>
</gene>
<dbReference type="EMBL" id="PSQE01000003">
    <property type="protein sequence ID" value="RHN70951.1"/>
    <property type="molecule type" value="Genomic_DNA"/>
</dbReference>
<dbReference type="Gene3D" id="3.30.497.10">
    <property type="entry name" value="Antithrombin, subunit I, domain 2"/>
    <property type="match status" value="1"/>
</dbReference>
<protein>
    <submittedName>
        <fullName evidence="3">Putative Serpin family protein</fullName>
    </submittedName>
</protein>
<dbReference type="GO" id="GO:0004867">
    <property type="term" value="F:serine-type endopeptidase inhibitor activity"/>
    <property type="evidence" value="ECO:0007669"/>
    <property type="project" value="InterPro"/>
</dbReference>
<feature type="domain" description="Serpin" evidence="2">
    <location>
        <begin position="4"/>
        <end position="71"/>
    </location>
</feature>
<dbReference type="InterPro" id="IPR036186">
    <property type="entry name" value="Serpin_sf"/>
</dbReference>
<sequence>MSSDYKATLASVDFMFKAPEVRKEVNIWVEKETNGLIKELIPPGSVDSLTSLIFANALYFRGAWNEKFDVSCCSMTQNLMDEEYCC</sequence>
<dbReference type="InterPro" id="IPR042178">
    <property type="entry name" value="Serpin_sf_1"/>
</dbReference>
<evidence type="ECO:0000313" key="3">
    <source>
        <dbReference type="EMBL" id="RHN70951.1"/>
    </source>
</evidence>
<organism evidence="3">
    <name type="scientific">Medicago truncatula</name>
    <name type="common">Barrel medic</name>
    <name type="synonym">Medicago tribuloides</name>
    <dbReference type="NCBI Taxonomy" id="3880"/>
    <lineage>
        <taxon>Eukaryota</taxon>
        <taxon>Viridiplantae</taxon>
        <taxon>Streptophyta</taxon>
        <taxon>Embryophyta</taxon>
        <taxon>Tracheophyta</taxon>
        <taxon>Spermatophyta</taxon>
        <taxon>Magnoliopsida</taxon>
        <taxon>eudicotyledons</taxon>
        <taxon>Gunneridae</taxon>
        <taxon>Pentapetalae</taxon>
        <taxon>rosids</taxon>
        <taxon>fabids</taxon>
        <taxon>Fabales</taxon>
        <taxon>Fabaceae</taxon>
        <taxon>Papilionoideae</taxon>
        <taxon>50 kb inversion clade</taxon>
        <taxon>NPAAA clade</taxon>
        <taxon>Hologalegina</taxon>
        <taxon>IRL clade</taxon>
        <taxon>Trifolieae</taxon>
        <taxon>Medicago</taxon>
    </lineage>
</organism>
<accession>A0A396J253</accession>
<dbReference type="PANTHER" id="PTHR11461:SF211">
    <property type="entry name" value="GH10112P-RELATED"/>
    <property type="match status" value="1"/>
</dbReference>
<name>A0A396J253_MEDTR</name>
<dbReference type="Gramene" id="rna19587">
    <property type="protein sequence ID" value="RHN70951.1"/>
    <property type="gene ID" value="gene19587"/>
</dbReference>
<dbReference type="AlphaFoldDB" id="A0A396J253"/>
<comment type="caution">
    <text evidence="3">The sequence shown here is derived from an EMBL/GenBank/DDBJ whole genome shotgun (WGS) entry which is preliminary data.</text>
</comment>
<dbReference type="PANTHER" id="PTHR11461">
    <property type="entry name" value="SERINE PROTEASE INHIBITOR, SERPIN"/>
    <property type="match status" value="1"/>
</dbReference>
<evidence type="ECO:0000259" key="2">
    <source>
        <dbReference type="Pfam" id="PF00079"/>
    </source>
</evidence>
<proteinExistence type="inferred from homology"/>